<feature type="chain" id="PRO_5010331729" evidence="3">
    <location>
        <begin position="25"/>
        <end position="182"/>
    </location>
</feature>
<evidence type="ECO:0000256" key="3">
    <source>
        <dbReference type="SAM" id="SignalP"/>
    </source>
</evidence>
<dbReference type="AlphaFoldDB" id="A0A1S3HJK8"/>
<dbReference type="FunCoup" id="A0A1S3HJK8">
    <property type="interactions" value="194"/>
</dbReference>
<sequence>MVDVMRKHASFLVILQIYIKLAISQSQGAFQLNADHVLDALDGIQDFLEGKGENCKFTCPRGQKQIPNPHHKVSFDGCGSLGIKVDTDHLPGVTSCCNNHDMCYDTCNKDREGCDRAFESCLADICKLFKREKMAFEGCKVTTQLLAAGASSMGCRSYRNAQAKACLCVPLDYHEEKRKEEL</sequence>
<keyword evidence="2" id="KW-0964">Secreted</keyword>
<dbReference type="InParanoid" id="A0A1S3HJK8"/>
<dbReference type="PANTHER" id="PTHR12824:SF8">
    <property type="entry name" value="GXIVSPLA2, ISOFORM A"/>
    <property type="match status" value="1"/>
</dbReference>
<comment type="subcellular location">
    <subcellularLocation>
        <location evidence="1">Secreted</location>
    </subcellularLocation>
</comment>
<reference evidence="5" key="1">
    <citation type="submission" date="2025-08" db="UniProtKB">
        <authorList>
            <consortium name="RefSeq"/>
        </authorList>
    </citation>
    <scope>IDENTIFICATION</scope>
    <source>
        <tissue evidence="5">Gonads</tissue>
    </source>
</reference>
<dbReference type="InterPro" id="IPR036444">
    <property type="entry name" value="PLipase_A2_dom_sf"/>
</dbReference>
<dbReference type="GO" id="GO:0004623">
    <property type="term" value="F:phospholipase A2 activity"/>
    <property type="evidence" value="ECO:0007669"/>
    <property type="project" value="InterPro"/>
</dbReference>
<dbReference type="Proteomes" id="UP000085678">
    <property type="component" value="Unplaced"/>
</dbReference>
<keyword evidence="4" id="KW-1185">Reference proteome</keyword>
<evidence type="ECO:0000256" key="2">
    <source>
        <dbReference type="ARBA" id="ARBA00022525"/>
    </source>
</evidence>
<keyword evidence="3" id="KW-0732">Signal</keyword>
<dbReference type="PROSITE" id="PS00118">
    <property type="entry name" value="PA2_HIS"/>
    <property type="match status" value="1"/>
</dbReference>
<accession>A0A1S3HJK8</accession>
<dbReference type="InterPro" id="IPR010711">
    <property type="entry name" value="PLA2G12"/>
</dbReference>
<evidence type="ECO:0000313" key="5">
    <source>
        <dbReference type="RefSeq" id="XP_013386303.1"/>
    </source>
</evidence>
<dbReference type="STRING" id="7574.A0A1S3HJK8"/>
<dbReference type="GO" id="GO:0005509">
    <property type="term" value="F:calcium ion binding"/>
    <property type="evidence" value="ECO:0007669"/>
    <property type="project" value="InterPro"/>
</dbReference>
<dbReference type="GeneID" id="106155834"/>
<dbReference type="Gene3D" id="1.20.90.10">
    <property type="entry name" value="Phospholipase A2 domain"/>
    <property type="match status" value="1"/>
</dbReference>
<name>A0A1S3HJK8_LINAN</name>
<proteinExistence type="predicted"/>
<dbReference type="OrthoDB" id="3935740at2759"/>
<dbReference type="SUPFAM" id="SSF48619">
    <property type="entry name" value="Phospholipase A2, PLA2"/>
    <property type="match status" value="1"/>
</dbReference>
<dbReference type="GO" id="GO:0016042">
    <property type="term" value="P:lipid catabolic process"/>
    <property type="evidence" value="ECO:0007669"/>
    <property type="project" value="InterPro"/>
</dbReference>
<organism evidence="4 5">
    <name type="scientific">Lingula anatina</name>
    <name type="common">Brachiopod</name>
    <name type="synonym">Lingula unguis</name>
    <dbReference type="NCBI Taxonomy" id="7574"/>
    <lineage>
        <taxon>Eukaryota</taxon>
        <taxon>Metazoa</taxon>
        <taxon>Spiralia</taxon>
        <taxon>Lophotrochozoa</taxon>
        <taxon>Brachiopoda</taxon>
        <taxon>Linguliformea</taxon>
        <taxon>Lingulata</taxon>
        <taxon>Lingulida</taxon>
        <taxon>Linguloidea</taxon>
        <taxon>Lingulidae</taxon>
        <taxon>Lingula</taxon>
    </lineage>
</organism>
<dbReference type="GO" id="GO:0006644">
    <property type="term" value="P:phospholipid metabolic process"/>
    <property type="evidence" value="ECO:0007669"/>
    <property type="project" value="InterPro"/>
</dbReference>
<protein>
    <submittedName>
        <fullName evidence="5">Group XIIA secretory phospholipase A2</fullName>
    </submittedName>
</protein>
<dbReference type="InterPro" id="IPR033113">
    <property type="entry name" value="PLA2_histidine"/>
</dbReference>
<dbReference type="Pfam" id="PF06951">
    <property type="entry name" value="PLA2G12"/>
    <property type="match status" value="1"/>
</dbReference>
<dbReference type="PANTHER" id="PTHR12824">
    <property type="entry name" value="GROUP XII SECRETORY PHOSPHOLIPASE A2 FAMILY MEMBER"/>
    <property type="match status" value="1"/>
</dbReference>
<feature type="signal peptide" evidence="3">
    <location>
        <begin position="1"/>
        <end position="24"/>
    </location>
</feature>
<dbReference type="GO" id="GO:0050482">
    <property type="term" value="P:arachidonate secretion"/>
    <property type="evidence" value="ECO:0007669"/>
    <property type="project" value="InterPro"/>
</dbReference>
<gene>
    <name evidence="5" type="primary">LOC106155834</name>
</gene>
<dbReference type="OMA" id="RASCICE"/>
<evidence type="ECO:0000313" key="4">
    <source>
        <dbReference type="Proteomes" id="UP000085678"/>
    </source>
</evidence>
<dbReference type="RefSeq" id="XP_013386303.1">
    <property type="nucleotide sequence ID" value="XM_013530849.1"/>
</dbReference>
<dbReference type="GO" id="GO:0005576">
    <property type="term" value="C:extracellular region"/>
    <property type="evidence" value="ECO:0007669"/>
    <property type="project" value="UniProtKB-SubCell"/>
</dbReference>
<evidence type="ECO:0000256" key="1">
    <source>
        <dbReference type="ARBA" id="ARBA00004613"/>
    </source>
</evidence>
<dbReference type="KEGG" id="lak:106155834"/>